<feature type="compositionally biased region" description="Polar residues" evidence="1">
    <location>
        <begin position="186"/>
        <end position="202"/>
    </location>
</feature>
<evidence type="ECO:0000259" key="2">
    <source>
        <dbReference type="Pfam" id="PF14111"/>
    </source>
</evidence>
<dbReference type="InterPro" id="IPR025558">
    <property type="entry name" value="DUF4283"/>
</dbReference>
<dbReference type="Pfam" id="PF14111">
    <property type="entry name" value="DUF4283"/>
    <property type="match status" value="1"/>
</dbReference>
<comment type="caution">
    <text evidence="3">The sequence shown here is derived from an EMBL/GenBank/DDBJ whole genome shotgun (WGS) entry which is preliminary data.</text>
</comment>
<dbReference type="PANTHER" id="PTHR33116">
    <property type="entry name" value="REVERSE TRANSCRIPTASE ZINC-BINDING DOMAIN-CONTAINING PROTEIN-RELATED-RELATED"/>
    <property type="match status" value="1"/>
</dbReference>
<evidence type="ECO:0000256" key="1">
    <source>
        <dbReference type="SAM" id="MobiDB-lite"/>
    </source>
</evidence>
<dbReference type="OrthoDB" id="1683303at2759"/>
<keyword evidence="4" id="KW-1185">Reference proteome</keyword>
<dbReference type="Proteomes" id="UP000626092">
    <property type="component" value="Unassembled WGS sequence"/>
</dbReference>
<sequence length="832" mass="95022">MSDDTAPPGDDRSLRFTLTNVEANEVTILGEDIKLSEDEYRRSLIGKVVTSKPVNLHGIKNTMGPLWGNPSGFKVIEIGDNLFQFVLGKEEDVIQVLAVKPWFFNNSFLILTRWSTDMKRYEIKVMKDRLIGWNFTMKNSPRFVVIAESLDMIKKAASNKPRIQRMGFICTLYTFLPSLLKEPSTFGTNSNSLKKTHSQPQQKRGRPVGSKSKLDKRRGPNAKGSNSGPTRESTPSTGSELRVGEKQSSEKDVDEWRKPAENGPMWPNEAPIVELSGFRGALDMPSTQIDGSTPLGYPFTWRNNRGGGDFIELRLDRALGSHYWLLHYNQSYVEHLDCIGSEHKALLLHTTVRIRRRVTPFRFDARLFESEDIKRIVQSEQKIEQTKEEMRILETQGREFHSLELAALEDCLAGEWEKEELYWRQKSHHKWLQAGDRNTKYFHASTVARRRRNHISRVENGQGVWISDQAGVMTEFQNFFSSLYSSEGTPQAQFVSSLIPHQVTSSMNNNLLKPFTSKEIKAALFDMYPSKAPGYDDDSIIYCQATNRDCEALHDVLAAYESASGQKVNKGKSSVLFSPNTTPETRSHLSVKVGISLEAQDAKYLGLPIFLGHSKRELFSYVKDQVVKRLRNWKDSDINHAGREVAIKSVLIAQPCYAMSCFCLPKTLLQQMSAEIAKFWWRSKEGECKIHRIKWEKLSRCKGDGGMGFRDLVAFNRALLAKQGWKWKLVSGVRSGVDIRIWEDPRLPKGPFFKINSNTARRDGVEKVSDLIDATTKTWKHSLVRDIFNQEDVTLILLITTSTTQQRDRRIWHLSPNGLFTVKSAYHWKKED</sequence>
<dbReference type="EMBL" id="WJXA01000004">
    <property type="protein sequence ID" value="KAF7145890.1"/>
    <property type="molecule type" value="Genomic_DNA"/>
</dbReference>
<name>A0A834H1L0_RHOSS</name>
<evidence type="ECO:0000313" key="4">
    <source>
        <dbReference type="Proteomes" id="UP000626092"/>
    </source>
</evidence>
<feature type="compositionally biased region" description="Polar residues" evidence="1">
    <location>
        <begin position="223"/>
        <end position="239"/>
    </location>
</feature>
<accession>A0A834H1L0</accession>
<dbReference type="AlphaFoldDB" id="A0A834H1L0"/>
<proteinExistence type="predicted"/>
<evidence type="ECO:0000313" key="3">
    <source>
        <dbReference type="EMBL" id="KAF7145890.1"/>
    </source>
</evidence>
<feature type="domain" description="DUF4283" evidence="2">
    <location>
        <begin position="38"/>
        <end position="118"/>
    </location>
</feature>
<feature type="region of interest" description="Disordered" evidence="1">
    <location>
        <begin position="186"/>
        <end position="269"/>
    </location>
</feature>
<organism evidence="3 4">
    <name type="scientific">Rhododendron simsii</name>
    <name type="common">Sims's rhododendron</name>
    <dbReference type="NCBI Taxonomy" id="118357"/>
    <lineage>
        <taxon>Eukaryota</taxon>
        <taxon>Viridiplantae</taxon>
        <taxon>Streptophyta</taxon>
        <taxon>Embryophyta</taxon>
        <taxon>Tracheophyta</taxon>
        <taxon>Spermatophyta</taxon>
        <taxon>Magnoliopsida</taxon>
        <taxon>eudicotyledons</taxon>
        <taxon>Gunneridae</taxon>
        <taxon>Pentapetalae</taxon>
        <taxon>asterids</taxon>
        <taxon>Ericales</taxon>
        <taxon>Ericaceae</taxon>
        <taxon>Ericoideae</taxon>
        <taxon>Rhodoreae</taxon>
        <taxon>Rhododendron</taxon>
    </lineage>
</organism>
<feature type="compositionally biased region" description="Basic and acidic residues" evidence="1">
    <location>
        <begin position="242"/>
        <end position="260"/>
    </location>
</feature>
<gene>
    <name evidence="3" type="ORF">RHSIM_Rhsim04G0176200</name>
</gene>
<reference evidence="3" key="1">
    <citation type="submission" date="2019-11" db="EMBL/GenBank/DDBJ databases">
        <authorList>
            <person name="Liu Y."/>
            <person name="Hou J."/>
            <person name="Li T.-Q."/>
            <person name="Guan C.-H."/>
            <person name="Wu X."/>
            <person name="Wu H.-Z."/>
            <person name="Ling F."/>
            <person name="Zhang R."/>
            <person name="Shi X.-G."/>
            <person name="Ren J.-P."/>
            <person name="Chen E.-F."/>
            <person name="Sun J.-M."/>
        </authorList>
    </citation>
    <scope>NUCLEOTIDE SEQUENCE</scope>
    <source>
        <strain evidence="3">Adult_tree_wgs_1</strain>
        <tissue evidence="3">Leaves</tissue>
    </source>
</reference>
<protein>
    <recommendedName>
        <fullName evidence="2">DUF4283 domain-containing protein</fullName>
    </recommendedName>
</protein>
<dbReference type="PANTHER" id="PTHR33116:SF86">
    <property type="entry name" value="REVERSE TRANSCRIPTASE DOMAIN-CONTAINING PROTEIN"/>
    <property type="match status" value="1"/>
</dbReference>